<name>W2Q8G7_PHYN3</name>
<dbReference type="Proteomes" id="UP000018817">
    <property type="component" value="Unassembled WGS sequence"/>
</dbReference>
<accession>W2Q8G7</accession>
<organism evidence="1 2">
    <name type="scientific">Phytophthora nicotianae (strain INRA-310)</name>
    <name type="common">Phytophthora parasitica</name>
    <dbReference type="NCBI Taxonomy" id="761204"/>
    <lineage>
        <taxon>Eukaryota</taxon>
        <taxon>Sar</taxon>
        <taxon>Stramenopiles</taxon>
        <taxon>Oomycota</taxon>
        <taxon>Peronosporomycetes</taxon>
        <taxon>Peronosporales</taxon>
        <taxon>Peronosporaceae</taxon>
        <taxon>Phytophthora</taxon>
    </lineage>
</organism>
<dbReference type="RefSeq" id="XP_008905296.1">
    <property type="nucleotide sequence ID" value="XM_008907048.1"/>
</dbReference>
<protein>
    <submittedName>
        <fullName evidence="1">Uncharacterized protein</fullName>
    </submittedName>
</protein>
<dbReference type="EMBL" id="KI669585">
    <property type="protein sequence ID" value="ETN09463.1"/>
    <property type="molecule type" value="Genomic_DNA"/>
</dbReference>
<reference evidence="1 2" key="2">
    <citation type="submission" date="2013-11" db="EMBL/GenBank/DDBJ databases">
        <title>The Genome Sequence of Phytophthora parasitica INRA-310.</title>
        <authorList>
            <consortium name="The Broad Institute Genomics Platform"/>
            <person name="Russ C."/>
            <person name="Tyler B."/>
            <person name="Panabieres F."/>
            <person name="Shan W."/>
            <person name="Tripathy S."/>
            <person name="Grunwald N."/>
            <person name="Machado M."/>
            <person name="Johnson C.S."/>
            <person name="Arredondo F."/>
            <person name="Hong C."/>
            <person name="Coffey M."/>
            <person name="Young S.K."/>
            <person name="Zeng Q."/>
            <person name="Gargeya S."/>
            <person name="Fitzgerald M."/>
            <person name="Abouelleil A."/>
            <person name="Alvarado L."/>
            <person name="Chapman S.B."/>
            <person name="Gainer-Dewar J."/>
            <person name="Goldberg J."/>
            <person name="Griggs A."/>
            <person name="Gujja S."/>
            <person name="Hansen M."/>
            <person name="Howarth C."/>
            <person name="Imamovic A."/>
            <person name="Ireland A."/>
            <person name="Larimer J."/>
            <person name="McCowan C."/>
            <person name="Murphy C."/>
            <person name="Pearson M."/>
            <person name="Poon T.W."/>
            <person name="Priest M."/>
            <person name="Roberts A."/>
            <person name="Saif S."/>
            <person name="Shea T."/>
            <person name="Sykes S."/>
            <person name="Wortman J."/>
            <person name="Nusbaum C."/>
            <person name="Birren B."/>
        </authorList>
    </citation>
    <scope>NUCLEOTIDE SEQUENCE [LARGE SCALE GENOMIC DNA]</scope>
    <source>
        <strain evidence="1 2">INRA-310</strain>
    </source>
</reference>
<dbReference type="AlphaFoldDB" id="W2Q8G7"/>
<sequence length="116" mass="12685">MRASTYAGEKFSGECAGEKFSGEQNPVRTGKKRAVSGSINGARIAIWSWNSDADACAAWRRSIILGAAFWRHVHRGRPPKNVQVASTWAKGGFMHSAFTQPSHPTTFAAHLIVLHH</sequence>
<evidence type="ECO:0000313" key="1">
    <source>
        <dbReference type="EMBL" id="ETN09463.1"/>
    </source>
</evidence>
<reference evidence="2" key="1">
    <citation type="submission" date="2011-12" db="EMBL/GenBank/DDBJ databases">
        <authorList>
            <consortium name="The Broad Institute Genome Sequencing Platform"/>
            <person name="Russ C."/>
            <person name="Tyler B."/>
            <person name="Panabieres F."/>
            <person name="Shan W."/>
            <person name="Tripathy S."/>
            <person name="Grunwald N."/>
            <person name="Machado M."/>
            <person name="Young S.K."/>
            <person name="Zeng Q."/>
            <person name="Gargeya S."/>
            <person name="Fitzgerald M."/>
            <person name="Haas B."/>
            <person name="Abouelleil A."/>
            <person name="Alvarado L."/>
            <person name="Arachchi H.M."/>
            <person name="Berlin A."/>
            <person name="Chapman S.B."/>
            <person name="Gearin G."/>
            <person name="Goldberg J."/>
            <person name="Griggs A."/>
            <person name="Gujja S."/>
            <person name="Hansen M."/>
            <person name="Heiman D."/>
            <person name="Howarth C."/>
            <person name="Larimer J."/>
            <person name="Lui A."/>
            <person name="MacDonald P.J.P."/>
            <person name="McCowen C."/>
            <person name="Montmayeur A."/>
            <person name="Murphy C."/>
            <person name="Neiman D."/>
            <person name="Pearson M."/>
            <person name="Priest M."/>
            <person name="Roberts A."/>
            <person name="Saif S."/>
            <person name="Shea T."/>
            <person name="Sisk P."/>
            <person name="Stolte C."/>
            <person name="Sykes S."/>
            <person name="Wortman J."/>
            <person name="Nusbaum C."/>
            <person name="Birren B."/>
        </authorList>
    </citation>
    <scope>NUCLEOTIDE SEQUENCE [LARGE SCALE GENOMIC DNA]</scope>
    <source>
        <strain evidence="2">INRA-310</strain>
    </source>
</reference>
<dbReference type="VEuPathDB" id="FungiDB:PPTG_22881"/>
<proteinExistence type="predicted"/>
<evidence type="ECO:0000313" key="2">
    <source>
        <dbReference type="Proteomes" id="UP000018817"/>
    </source>
</evidence>
<gene>
    <name evidence="1" type="ORF">PPTG_22881</name>
</gene>
<dbReference type="GeneID" id="20191480"/>